<evidence type="ECO:0000313" key="1">
    <source>
        <dbReference type="EMBL" id="THB61893.1"/>
    </source>
</evidence>
<reference evidence="1 2" key="1">
    <citation type="submission" date="2019-01" db="EMBL/GenBank/DDBJ databases">
        <title>Vagococcus silagei sp. nov. isolated from brewer's grain.</title>
        <authorList>
            <person name="Guu J.-R."/>
        </authorList>
    </citation>
    <scope>NUCLEOTIDE SEQUENCE [LARGE SCALE GENOMIC DNA]</scope>
    <source>
        <strain evidence="1 2">2B-2</strain>
    </source>
</reference>
<dbReference type="EMBL" id="SDGV01000006">
    <property type="protein sequence ID" value="THB61893.1"/>
    <property type="molecule type" value="Genomic_DNA"/>
</dbReference>
<sequence>MLSIFNPIVLKLIKANPMKYHASSKTERKVPKTEPALIDTLTSGMTKEEQQKAEERIKEVHRDKLQKKHQEYLDRVPYGDFVEMKTDNDGKISVSLAKAKMLPESDERVKVVKSKISDVGQVVEIEYDVYVAEGSFEYNGTIFQYFDSNQEKGAVILDDLDEGVTLNKGESKASKVYVAFKSTEKRMSAKIGNATFVGMIQE</sequence>
<dbReference type="RefSeq" id="WP_204249504.1">
    <property type="nucleotide sequence ID" value="NZ_SDGV01000006.1"/>
</dbReference>
<keyword evidence="2" id="KW-1185">Reference proteome</keyword>
<comment type="caution">
    <text evidence="1">The sequence shown here is derived from an EMBL/GenBank/DDBJ whole genome shotgun (WGS) entry which is preliminary data.</text>
</comment>
<evidence type="ECO:0000313" key="2">
    <source>
        <dbReference type="Proteomes" id="UP000310506"/>
    </source>
</evidence>
<proteinExistence type="predicted"/>
<gene>
    <name evidence="1" type="ORF">ESZ54_03060</name>
</gene>
<name>A0A4S3B7K9_9ENTE</name>
<dbReference type="Proteomes" id="UP000310506">
    <property type="component" value="Unassembled WGS sequence"/>
</dbReference>
<organism evidence="1 2">
    <name type="scientific">Vagococcus silagei</name>
    <dbReference type="NCBI Taxonomy" id="2508885"/>
    <lineage>
        <taxon>Bacteria</taxon>
        <taxon>Bacillati</taxon>
        <taxon>Bacillota</taxon>
        <taxon>Bacilli</taxon>
        <taxon>Lactobacillales</taxon>
        <taxon>Enterococcaceae</taxon>
        <taxon>Vagococcus</taxon>
    </lineage>
</organism>
<protein>
    <submittedName>
        <fullName evidence="1">Uncharacterized protein</fullName>
    </submittedName>
</protein>
<dbReference type="AlphaFoldDB" id="A0A4S3B7K9"/>
<accession>A0A4S3B7K9</accession>